<dbReference type="GO" id="GO:0005524">
    <property type="term" value="F:ATP binding"/>
    <property type="evidence" value="ECO:0007669"/>
    <property type="project" value="UniProtKB-KW"/>
</dbReference>
<keyword evidence="5" id="KW-0547">Nucleotide-binding</keyword>
<evidence type="ECO:0000256" key="4">
    <source>
        <dbReference type="ARBA" id="ARBA00022679"/>
    </source>
</evidence>
<name>A0A7Y3SF25_9HYPH</name>
<dbReference type="PANTHER" id="PTHR41523:SF7">
    <property type="entry name" value="HISTIDINE KINASE"/>
    <property type="match status" value="1"/>
</dbReference>
<organism evidence="9 10">
    <name type="scientific">Rhizobium sophorae</name>
    <dbReference type="NCBI Taxonomy" id="1535242"/>
    <lineage>
        <taxon>Bacteria</taxon>
        <taxon>Pseudomonadati</taxon>
        <taxon>Pseudomonadota</taxon>
        <taxon>Alphaproteobacteria</taxon>
        <taxon>Hyphomicrobiales</taxon>
        <taxon>Rhizobiaceae</taxon>
        <taxon>Rhizobium/Agrobacterium group</taxon>
        <taxon>Rhizobium</taxon>
    </lineage>
</organism>
<dbReference type="InterPro" id="IPR036890">
    <property type="entry name" value="HATPase_C_sf"/>
</dbReference>
<reference evidence="9 10" key="1">
    <citation type="submission" date="2020-02" db="EMBL/GenBank/DDBJ databases">
        <authorList>
            <person name="Sun Q."/>
        </authorList>
    </citation>
    <scope>NUCLEOTIDE SEQUENCE [LARGE SCALE GENOMIC DNA]</scope>
    <source>
        <strain evidence="9 10">CCBAU 03386</strain>
    </source>
</reference>
<evidence type="ECO:0000256" key="5">
    <source>
        <dbReference type="ARBA" id="ARBA00022741"/>
    </source>
</evidence>
<proteinExistence type="predicted"/>
<keyword evidence="7" id="KW-0067">ATP-binding</keyword>
<dbReference type="Gene3D" id="3.30.450.40">
    <property type="match status" value="1"/>
</dbReference>
<dbReference type="InterPro" id="IPR029016">
    <property type="entry name" value="GAF-like_dom_sf"/>
</dbReference>
<keyword evidence="3" id="KW-0597">Phosphoprotein</keyword>
<dbReference type="EMBL" id="JABFCN010000062">
    <property type="protein sequence ID" value="NNU41087.1"/>
    <property type="molecule type" value="Genomic_DNA"/>
</dbReference>
<accession>A0A7Y3SF25</accession>
<evidence type="ECO:0000256" key="7">
    <source>
        <dbReference type="ARBA" id="ARBA00022840"/>
    </source>
</evidence>
<dbReference type="SUPFAM" id="SSF55781">
    <property type="entry name" value="GAF domain-like"/>
    <property type="match status" value="1"/>
</dbReference>
<evidence type="ECO:0000256" key="3">
    <source>
        <dbReference type="ARBA" id="ARBA00022553"/>
    </source>
</evidence>
<dbReference type="EC" id="2.7.13.3" evidence="2"/>
<dbReference type="PANTHER" id="PTHR41523">
    <property type="entry name" value="TWO-COMPONENT SYSTEM SENSOR PROTEIN"/>
    <property type="match status" value="1"/>
</dbReference>
<evidence type="ECO:0000313" key="10">
    <source>
        <dbReference type="Proteomes" id="UP000519972"/>
    </source>
</evidence>
<keyword evidence="6" id="KW-0418">Kinase</keyword>
<evidence type="ECO:0000256" key="2">
    <source>
        <dbReference type="ARBA" id="ARBA00012438"/>
    </source>
</evidence>
<dbReference type="RefSeq" id="WP_171378183.1">
    <property type="nucleotide sequence ID" value="NZ_JABFCN010000062.1"/>
</dbReference>
<keyword evidence="4" id="KW-0808">Transferase</keyword>
<evidence type="ECO:0000259" key="8">
    <source>
        <dbReference type="SMART" id="SM00911"/>
    </source>
</evidence>
<sequence>MGNEVSGSLPAIISMRLLGAMESISTARTYEEIFRRLNSAARALLSADSAALIRQEGDVCLCIDEDAFNPLWIARSFPIDACLSGLSIASNEKVIVHDISQDERTLNTIYEGTFVRAVSVVPLSSLGLSAIGFYWAKPHTPTDNELEMVEVLGRVASTTLSLLTENTRAALAQRDAELARDELRHRLKNAYASAIGVASLTLPTEMASKYAGRVRALVSTYDAIDGPGSALAPQQLGTCIANALSPYQRGPDVPISLDGPIVALKGDAIGAIGLLMNEFATNSIKYGALSSEAGRIAVSWRTNEAGMVMTWAERDGPPVDVSGPPSEGSRLLRRIAERYLRGRIDCRPAIEGMEWLVEMQTGFFTSH</sequence>
<dbReference type="SMART" id="SM00911">
    <property type="entry name" value="HWE_HK"/>
    <property type="match status" value="1"/>
</dbReference>
<dbReference type="Proteomes" id="UP000519972">
    <property type="component" value="Unassembled WGS sequence"/>
</dbReference>
<keyword evidence="10" id="KW-1185">Reference proteome</keyword>
<comment type="catalytic activity">
    <reaction evidence="1">
        <text>ATP + protein L-histidine = ADP + protein N-phospho-L-histidine.</text>
        <dbReference type="EC" id="2.7.13.3"/>
    </reaction>
</comment>
<dbReference type="GO" id="GO:0004673">
    <property type="term" value="F:protein histidine kinase activity"/>
    <property type="evidence" value="ECO:0007669"/>
    <property type="project" value="UniProtKB-EC"/>
</dbReference>
<feature type="domain" description="Signal transduction histidine kinase HWE region" evidence="8">
    <location>
        <begin position="182"/>
        <end position="261"/>
    </location>
</feature>
<evidence type="ECO:0000256" key="6">
    <source>
        <dbReference type="ARBA" id="ARBA00022777"/>
    </source>
</evidence>
<comment type="caution">
    <text evidence="9">The sequence shown here is derived from an EMBL/GenBank/DDBJ whole genome shotgun (WGS) entry which is preliminary data.</text>
</comment>
<evidence type="ECO:0000313" key="9">
    <source>
        <dbReference type="EMBL" id="NNU41087.1"/>
    </source>
</evidence>
<dbReference type="InterPro" id="IPR011102">
    <property type="entry name" value="Sig_transdc_His_kinase_HWE"/>
</dbReference>
<protein>
    <recommendedName>
        <fullName evidence="2">histidine kinase</fullName>
        <ecNumber evidence="2">2.7.13.3</ecNumber>
    </recommendedName>
</protein>
<gene>
    <name evidence="9" type="ORF">G9X64_32335</name>
</gene>
<dbReference type="AlphaFoldDB" id="A0A7Y3SF25"/>
<evidence type="ECO:0000256" key="1">
    <source>
        <dbReference type="ARBA" id="ARBA00000085"/>
    </source>
</evidence>
<dbReference type="Gene3D" id="3.30.565.10">
    <property type="entry name" value="Histidine kinase-like ATPase, C-terminal domain"/>
    <property type="match status" value="1"/>
</dbReference>